<protein>
    <submittedName>
        <fullName evidence="2">Uncharacterized protein</fullName>
    </submittedName>
</protein>
<dbReference type="Proteomes" id="UP000034392">
    <property type="component" value="Chromosome"/>
</dbReference>
<keyword evidence="1" id="KW-1133">Transmembrane helix</keyword>
<feature type="transmembrane region" description="Helical" evidence="1">
    <location>
        <begin position="76"/>
        <end position="95"/>
    </location>
</feature>
<keyword evidence="3" id="KW-1185">Reference proteome</keyword>
<proteinExistence type="predicted"/>
<gene>
    <name evidence="2" type="ORF">WYH_02240</name>
</gene>
<dbReference type="EMBL" id="CP011452">
    <property type="protein sequence ID" value="AKH43272.1"/>
    <property type="molecule type" value="Genomic_DNA"/>
</dbReference>
<dbReference type="AlphaFoldDB" id="A0A0F7KVM5"/>
<sequence>MRPQSIIMFERLFLGSLALSVISFFMSYESMTRQIENEAALAELGIGGGIVIGSFLFSMAVYLLLWFLIARKGVGLAKWVLVVLLALSLISVPGMLAAINIVNIIGLIVYALEVAAVIFLFKDDARAWFQGGEPANPDTFD</sequence>
<dbReference type="RefSeq" id="WP_053833550.1">
    <property type="nucleotide sequence ID" value="NZ_CP011452.2"/>
</dbReference>
<dbReference type="STRING" id="1267766.WYH_02240"/>
<feature type="transmembrane region" description="Helical" evidence="1">
    <location>
        <begin position="101"/>
        <end position="121"/>
    </location>
</feature>
<keyword evidence="1" id="KW-0812">Transmembrane</keyword>
<evidence type="ECO:0000313" key="3">
    <source>
        <dbReference type="Proteomes" id="UP000034392"/>
    </source>
</evidence>
<dbReference type="KEGG" id="aay:WYH_02240"/>
<feature type="transmembrane region" description="Helical" evidence="1">
    <location>
        <begin position="48"/>
        <end position="69"/>
    </location>
</feature>
<dbReference type="PATRIC" id="fig|1267766.3.peg.2267"/>
<name>A0A0F7KVM5_9SPHN</name>
<organism evidence="2 3">
    <name type="scientific">Croceibacterium atlanticum</name>
    <dbReference type="NCBI Taxonomy" id="1267766"/>
    <lineage>
        <taxon>Bacteria</taxon>
        <taxon>Pseudomonadati</taxon>
        <taxon>Pseudomonadota</taxon>
        <taxon>Alphaproteobacteria</taxon>
        <taxon>Sphingomonadales</taxon>
        <taxon>Erythrobacteraceae</taxon>
        <taxon>Croceibacterium</taxon>
    </lineage>
</organism>
<feature type="transmembrane region" description="Helical" evidence="1">
    <location>
        <begin position="12"/>
        <end position="28"/>
    </location>
</feature>
<evidence type="ECO:0000313" key="2">
    <source>
        <dbReference type="EMBL" id="AKH43272.1"/>
    </source>
</evidence>
<reference evidence="2" key="1">
    <citation type="submission" date="2015-05" db="EMBL/GenBank/DDBJ databases">
        <title>The complete genome of Altererythrobacter atlanticus strain 26DY36.</title>
        <authorList>
            <person name="Wu Y.-H."/>
            <person name="Cheng H."/>
            <person name="Wu X.-W."/>
        </authorList>
    </citation>
    <scope>NUCLEOTIDE SEQUENCE [LARGE SCALE GENOMIC DNA]</scope>
    <source>
        <strain evidence="2">26DY36</strain>
    </source>
</reference>
<keyword evidence="1" id="KW-0472">Membrane</keyword>
<evidence type="ECO:0000256" key="1">
    <source>
        <dbReference type="SAM" id="Phobius"/>
    </source>
</evidence>
<accession>A0A0F7KVM5</accession>